<comment type="subcellular location">
    <subcellularLocation>
        <location evidence="2">Cytoplasm</location>
    </subcellularLocation>
</comment>
<dbReference type="AlphaFoldDB" id="A0A3N9X2J0"/>
<dbReference type="GO" id="GO:0005737">
    <property type="term" value="C:cytoplasm"/>
    <property type="evidence" value="ECO:0007669"/>
    <property type="project" value="UniProtKB-SubCell"/>
</dbReference>
<dbReference type="HAMAP" id="MF_00973">
    <property type="entry name" value="Gluconeogen_factor"/>
    <property type="match status" value="1"/>
</dbReference>
<gene>
    <name evidence="4" type="ORF">DLJ59_03355</name>
</gene>
<organism evidence="4 5">
    <name type="scientific">Micromonospora inaquosa</name>
    <dbReference type="NCBI Taxonomy" id="2203716"/>
    <lineage>
        <taxon>Bacteria</taxon>
        <taxon>Bacillati</taxon>
        <taxon>Actinomycetota</taxon>
        <taxon>Actinomycetes</taxon>
        <taxon>Micromonosporales</taxon>
        <taxon>Micromonosporaceae</taxon>
        <taxon>Micromonospora</taxon>
    </lineage>
</organism>
<comment type="similarity">
    <text evidence="2">Belongs to the gluconeogenesis factor family.</text>
</comment>
<dbReference type="GO" id="GO:0008360">
    <property type="term" value="P:regulation of cell shape"/>
    <property type="evidence" value="ECO:0007669"/>
    <property type="project" value="UniProtKB-UniRule"/>
</dbReference>
<protein>
    <recommendedName>
        <fullName evidence="2">Putative gluconeogenesis factor</fullName>
    </recommendedName>
</protein>
<dbReference type="PANTHER" id="PTHR30135:SF3">
    <property type="entry name" value="GLUCONEOGENESIS FACTOR-RELATED"/>
    <property type="match status" value="1"/>
</dbReference>
<evidence type="ECO:0000256" key="1">
    <source>
        <dbReference type="ARBA" id="ARBA00022490"/>
    </source>
</evidence>
<feature type="compositionally biased region" description="Low complexity" evidence="3">
    <location>
        <begin position="94"/>
        <end position="106"/>
    </location>
</feature>
<dbReference type="OrthoDB" id="9783842at2"/>
<dbReference type="PANTHER" id="PTHR30135">
    <property type="entry name" value="UNCHARACTERIZED PROTEIN YVCK-RELATED"/>
    <property type="match status" value="1"/>
</dbReference>
<dbReference type="GO" id="GO:0043743">
    <property type="term" value="F:LPPG:FO 2-phospho-L-lactate transferase activity"/>
    <property type="evidence" value="ECO:0007669"/>
    <property type="project" value="InterPro"/>
</dbReference>
<dbReference type="Proteomes" id="UP000282312">
    <property type="component" value="Unassembled WGS sequence"/>
</dbReference>
<dbReference type="Gene3D" id="3.40.50.10680">
    <property type="entry name" value="CofD-like domains"/>
    <property type="match status" value="1"/>
</dbReference>
<name>A0A3N9X2J0_9ACTN</name>
<evidence type="ECO:0000256" key="2">
    <source>
        <dbReference type="HAMAP-Rule" id="MF_00973"/>
    </source>
</evidence>
<dbReference type="InterPro" id="IPR002882">
    <property type="entry name" value="CofD"/>
</dbReference>
<keyword evidence="1 2" id="KW-0963">Cytoplasm</keyword>
<accession>A0A3N9X2J0</accession>
<dbReference type="EMBL" id="QGSZ01000124">
    <property type="protein sequence ID" value="RQX07180.1"/>
    <property type="molecule type" value="Genomic_DNA"/>
</dbReference>
<dbReference type="CDD" id="cd07187">
    <property type="entry name" value="YvcK_like"/>
    <property type="match status" value="1"/>
</dbReference>
<evidence type="ECO:0000313" key="5">
    <source>
        <dbReference type="Proteomes" id="UP000282312"/>
    </source>
</evidence>
<dbReference type="Pfam" id="PF01933">
    <property type="entry name" value="CofD"/>
    <property type="match status" value="1"/>
</dbReference>
<dbReference type="InterPro" id="IPR010119">
    <property type="entry name" value="Gluconeogen_factor"/>
</dbReference>
<evidence type="ECO:0000313" key="4">
    <source>
        <dbReference type="EMBL" id="RQX07180.1"/>
    </source>
</evidence>
<evidence type="ECO:0000256" key="3">
    <source>
        <dbReference type="SAM" id="MobiDB-lite"/>
    </source>
</evidence>
<sequence length="374" mass="37589">MTARRVVAFGGGHGLSASLRALRHCAPELDLDITAVVTVGDDGGSSGRLRAERGGLPPGDLRQALVALAGDHPATRRSAGLFQHRFAAVPVGVPGSDGTDPGPAAGDDPDRHGAGPRGTDGAAAGADGAWAGTDGAAAGGAAAGTDGLTGHAVGNLVLCGLMELLGDPVAALEHAGAMLGAVGRVLPMSRQPVGIEARVRGADPAAPDEVRTVSGQHQVAVTTGRVESLRLTPSAPPACAEAIEAIRAADWLIFGPGSWYTSVLPHLLVPQLADAIVSTSARRLVTLNLAAEKETLGLSVADHLAALHWYLPELKVDLVLADAKAVGDPEPVERAAESLGARLVLAPVAVVDGTPRHDPAALGAALVPVLGADR</sequence>
<comment type="function">
    <text evidence="2">Required for morphogenesis under gluconeogenic growth conditions.</text>
</comment>
<feature type="region of interest" description="Disordered" evidence="3">
    <location>
        <begin position="92"/>
        <end position="127"/>
    </location>
</feature>
<proteinExistence type="inferred from homology"/>
<comment type="caution">
    <text evidence="4">The sequence shown here is derived from an EMBL/GenBank/DDBJ whole genome shotgun (WGS) entry which is preliminary data.</text>
</comment>
<dbReference type="RefSeq" id="WP_124771036.1">
    <property type="nucleotide sequence ID" value="NZ_JBEZFR010000010.1"/>
</dbReference>
<reference evidence="4 5" key="1">
    <citation type="submission" date="2018-05" db="EMBL/GenBank/DDBJ databases">
        <title>Micromonospora from Atacama Desert.</title>
        <authorList>
            <person name="Carro L."/>
            <person name="Goodfellow M."/>
            <person name="Klenk H.-P."/>
        </authorList>
    </citation>
    <scope>NUCLEOTIDE SEQUENCE [LARGE SCALE GENOMIC DNA]</scope>
    <source>
        <strain evidence="4 5">LB39</strain>
    </source>
</reference>
<keyword evidence="5" id="KW-1185">Reference proteome</keyword>
<dbReference type="SUPFAM" id="SSF142338">
    <property type="entry name" value="CofD-like"/>
    <property type="match status" value="1"/>
</dbReference>
<dbReference type="InterPro" id="IPR038136">
    <property type="entry name" value="CofD-like_dom_sf"/>
</dbReference>
<feature type="compositionally biased region" description="Low complexity" evidence="3">
    <location>
        <begin position="117"/>
        <end position="127"/>
    </location>
</feature>